<dbReference type="FunFam" id="3.10.200.10:FF:000003">
    <property type="entry name" value="Carbonic anhydrase 12"/>
    <property type="match status" value="1"/>
</dbReference>
<dbReference type="GeneID" id="117570523"/>
<keyword evidence="3" id="KW-0479">Metal-binding</keyword>
<dbReference type="RefSeq" id="XP_034108116.1">
    <property type="nucleotide sequence ID" value="XM_034252225.2"/>
</dbReference>
<feature type="chain" id="PRO_5028366298" description="carbonic anhydrase" evidence="6">
    <location>
        <begin position="20"/>
        <end position="334"/>
    </location>
</feature>
<protein>
    <recommendedName>
        <fullName evidence="2">carbonic anhydrase</fullName>
        <ecNumber evidence="2">4.2.1.1</ecNumber>
    </recommendedName>
</protein>
<accession>A0A6P8WWP2</accession>
<evidence type="ECO:0000256" key="6">
    <source>
        <dbReference type="SAM" id="SignalP"/>
    </source>
</evidence>
<evidence type="ECO:0000256" key="3">
    <source>
        <dbReference type="ARBA" id="ARBA00022723"/>
    </source>
</evidence>
<reference evidence="9" key="1">
    <citation type="submission" date="2025-08" db="UniProtKB">
        <authorList>
            <consortium name="RefSeq"/>
        </authorList>
    </citation>
    <scope>IDENTIFICATION</scope>
    <source>
        <strain evidence="9">15112-1751.03</strain>
        <tissue evidence="9">Whole Adult</tissue>
    </source>
</reference>
<dbReference type="SUPFAM" id="SSF51069">
    <property type="entry name" value="Carbonic anhydrase"/>
    <property type="match status" value="1"/>
</dbReference>
<evidence type="ECO:0000256" key="1">
    <source>
        <dbReference type="ARBA" id="ARBA00010718"/>
    </source>
</evidence>
<comment type="similarity">
    <text evidence="1">Belongs to the alpha-carbonic anhydrase family.</text>
</comment>
<dbReference type="Pfam" id="PF00194">
    <property type="entry name" value="Carb_anhydrase"/>
    <property type="match status" value="1"/>
</dbReference>
<dbReference type="PROSITE" id="PS51144">
    <property type="entry name" value="ALPHA_CA_2"/>
    <property type="match status" value="1"/>
</dbReference>
<dbReference type="CDD" id="cd00326">
    <property type="entry name" value="alpha_CA"/>
    <property type="match status" value="1"/>
</dbReference>
<keyword evidence="6" id="KW-0732">Signal</keyword>
<dbReference type="PANTHER" id="PTHR18952">
    <property type="entry name" value="CARBONIC ANHYDRASE"/>
    <property type="match status" value="1"/>
</dbReference>
<dbReference type="GO" id="GO:0005737">
    <property type="term" value="C:cytoplasm"/>
    <property type="evidence" value="ECO:0007669"/>
    <property type="project" value="TreeGrafter"/>
</dbReference>
<dbReference type="CTD" id="39390"/>
<dbReference type="InterPro" id="IPR036398">
    <property type="entry name" value="CA_dom_sf"/>
</dbReference>
<dbReference type="GO" id="GO:0004089">
    <property type="term" value="F:carbonate dehydratase activity"/>
    <property type="evidence" value="ECO:0007669"/>
    <property type="project" value="UniProtKB-EC"/>
</dbReference>
<name>A0A6P8WWP2_DROAB</name>
<dbReference type="AlphaFoldDB" id="A0A6P8WWP2"/>
<dbReference type="GO" id="GO:0008270">
    <property type="term" value="F:zinc ion binding"/>
    <property type="evidence" value="ECO:0007669"/>
    <property type="project" value="InterPro"/>
</dbReference>
<sequence>MWNLRVLTLILACVVAISGQDFGYRGQDGPEHWGDEYKRCSGKYQSPINIDDLNVVKRDYPDLEYINFDSTPESVSVTNNGHTVLVKMSFAKGKEPRVRGGPLERQAYYQFEQFHFHWGENDTVGSEDTINNKAYPAEMHLVVRNLDYPDFNSALGQDHGIAVLAYFFRIKNVGSASYAEFTRSLANISRKGQTIDLSNPLPLMSYVSKDPVNFYSYVGSLTTPPCAEEVVWVDFHEPIDISEDQLQHFRLLTANDDHLKNNFRPTQPLNNRTVYQQNPIEFDHSNSRWGKMPEYNPNKNNAATSVDGSLAALLGSAYSLLLLLFQESVTELLN</sequence>
<dbReference type="Proteomes" id="UP000515160">
    <property type="component" value="Chromosome 3"/>
</dbReference>
<feature type="domain" description="Alpha-carbonic anhydrase" evidence="7">
    <location>
        <begin position="20"/>
        <end position="278"/>
    </location>
</feature>
<gene>
    <name evidence="9" type="primary">LOC117570523</name>
</gene>
<keyword evidence="5" id="KW-0325">Glycoprotein</keyword>
<keyword evidence="4" id="KW-0862">Zinc</keyword>
<dbReference type="InterPro" id="IPR023561">
    <property type="entry name" value="Carbonic_anhydrase_a-class"/>
</dbReference>
<dbReference type="SMART" id="SM01057">
    <property type="entry name" value="Carb_anhydrase"/>
    <property type="match status" value="1"/>
</dbReference>
<evidence type="ECO:0000313" key="8">
    <source>
        <dbReference type="Proteomes" id="UP000515160"/>
    </source>
</evidence>
<dbReference type="OrthoDB" id="429145at2759"/>
<organism evidence="8 9">
    <name type="scientific">Drosophila albomicans</name>
    <name type="common">Fruit fly</name>
    <dbReference type="NCBI Taxonomy" id="7291"/>
    <lineage>
        <taxon>Eukaryota</taxon>
        <taxon>Metazoa</taxon>
        <taxon>Ecdysozoa</taxon>
        <taxon>Arthropoda</taxon>
        <taxon>Hexapoda</taxon>
        <taxon>Insecta</taxon>
        <taxon>Pterygota</taxon>
        <taxon>Neoptera</taxon>
        <taxon>Endopterygota</taxon>
        <taxon>Diptera</taxon>
        <taxon>Brachycera</taxon>
        <taxon>Muscomorpha</taxon>
        <taxon>Ephydroidea</taxon>
        <taxon>Drosophilidae</taxon>
        <taxon>Drosophila</taxon>
    </lineage>
</organism>
<evidence type="ECO:0000256" key="2">
    <source>
        <dbReference type="ARBA" id="ARBA00012925"/>
    </source>
</evidence>
<dbReference type="InterPro" id="IPR001148">
    <property type="entry name" value="CA_dom"/>
</dbReference>
<dbReference type="Gene3D" id="3.10.200.10">
    <property type="entry name" value="Alpha carbonic anhydrase"/>
    <property type="match status" value="1"/>
</dbReference>
<evidence type="ECO:0000259" key="7">
    <source>
        <dbReference type="PROSITE" id="PS51144"/>
    </source>
</evidence>
<evidence type="ECO:0000313" key="9">
    <source>
        <dbReference type="RefSeq" id="XP_034108116.1"/>
    </source>
</evidence>
<feature type="signal peptide" evidence="6">
    <location>
        <begin position="1"/>
        <end position="19"/>
    </location>
</feature>
<evidence type="ECO:0000256" key="4">
    <source>
        <dbReference type="ARBA" id="ARBA00022833"/>
    </source>
</evidence>
<evidence type="ECO:0000256" key="5">
    <source>
        <dbReference type="ARBA" id="ARBA00023180"/>
    </source>
</evidence>
<proteinExistence type="inferred from homology"/>
<dbReference type="PANTHER" id="PTHR18952:SF124">
    <property type="entry name" value="CARBONIC ANHYDRASE 7"/>
    <property type="match status" value="1"/>
</dbReference>
<keyword evidence="8" id="KW-1185">Reference proteome</keyword>
<dbReference type="EC" id="4.2.1.1" evidence="2"/>